<keyword evidence="2" id="KW-1185">Reference proteome</keyword>
<dbReference type="Proteomes" id="UP001066276">
    <property type="component" value="Chromosome 1_1"/>
</dbReference>
<sequence length="70" mass="8222">MVKTRFISKSSRCLSYNYVLVVTRVKPRLLVQTESSVLPKDGARFFFLIRFIRVRDSERTPGVISSREKR</sequence>
<gene>
    <name evidence="1" type="ORF">NDU88_003500</name>
</gene>
<evidence type="ECO:0000313" key="2">
    <source>
        <dbReference type="Proteomes" id="UP001066276"/>
    </source>
</evidence>
<evidence type="ECO:0000313" key="1">
    <source>
        <dbReference type="EMBL" id="KAJ1215893.1"/>
    </source>
</evidence>
<reference evidence="1" key="1">
    <citation type="journal article" date="2022" name="bioRxiv">
        <title>Sequencing and chromosome-scale assembly of the giantPleurodeles waltlgenome.</title>
        <authorList>
            <person name="Brown T."/>
            <person name="Elewa A."/>
            <person name="Iarovenko S."/>
            <person name="Subramanian E."/>
            <person name="Araus A.J."/>
            <person name="Petzold A."/>
            <person name="Susuki M."/>
            <person name="Suzuki K.-i.T."/>
            <person name="Hayashi T."/>
            <person name="Toyoda A."/>
            <person name="Oliveira C."/>
            <person name="Osipova E."/>
            <person name="Leigh N.D."/>
            <person name="Simon A."/>
            <person name="Yun M.H."/>
        </authorList>
    </citation>
    <scope>NUCLEOTIDE SEQUENCE</scope>
    <source>
        <strain evidence="1">20211129_DDA</strain>
        <tissue evidence="1">Liver</tissue>
    </source>
</reference>
<comment type="caution">
    <text evidence="1">The sequence shown here is derived from an EMBL/GenBank/DDBJ whole genome shotgun (WGS) entry which is preliminary data.</text>
</comment>
<proteinExistence type="predicted"/>
<name>A0AAV7WRU4_PLEWA</name>
<organism evidence="1 2">
    <name type="scientific">Pleurodeles waltl</name>
    <name type="common">Iberian ribbed newt</name>
    <dbReference type="NCBI Taxonomy" id="8319"/>
    <lineage>
        <taxon>Eukaryota</taxon>
        <taxon>Metazoa</taxon>
        <taxon>Chordata</taxon>
        <taxon>Craniata</taxon>
        <taxon>Vertebrata</taxon>
        <taxon>Euteleostomi</taxon>
        <taxon>Amphibia</taxon>
        <taxon>Batrachia</taxon>
        <taxon>Caudata</taxon>
        <taxon>Salamandroidea</taxon>
        <taxon>Salamandridae</taxon>
        <taxon>Pleurodelinae</taxon>
        <taxon>Pleurodeles</taxon>
    </lineage>
</organism>
<dbReference type="AlphaFoldDB" id="A0AAV7WRU4"/>
<accession>A0AAV7WRU4</accession>
<protein>
    <submittedName>
        <fullName evidence="1">Uncharacterized protein</fullName>
    </submittedName>
</protein>
<dbReference type="EMBL" id="JANPWB010000001">
    <property type="protein sequence ID" value="KAJ1215893.1"/>
    <property type="molecule type" value="Genomic_DNA"/>
</dbReference>